<evidence type="ECO:0000259" key="1">
    <source>
        <dbReference type="Pfam" id="PF13480"/>
    </source>
</evidence>
<dbReference type="EMBL" id="BAAAEI010000023">
    <property type="protein sequence ID" value="GAA0369680.1"/>
    <property type="molecule type" value="Genomic_DNA"/>
</dbReference>
<dbReference type="Proteomes" id="UP001501757">
    <property type="component" value="Unassembled WGS sequence"/>
</dbReference>
<evidence type="ECO:0000313" key="3">
    <source>
        <dbReference type="Proteomes" id="UP001501757"/>
    </source>
</evidence>
<comment type="caution">
    <text evidence="2">The sequence shown here is derived from an EMBL/GenBank/DDBJ whole genome shotgun (WGS) entry which is preliminary data.</text>
</comment>
<accession>A0ABP3HIT8</accession>
<organism evidence="2 3">
    <name type="scientific">Bowmanella denitrificans</name>
    <dbReference type="NCBI Taxonomy" id="366582"/>
    <lineage>
        <taxon>Bacteria</taxon>
        <taxon>Pseudomonadati</taxon>
        <taxon>Pseudomonadota</taxon>
        <taxon>Gammaproteobacteria</taxon>
        <taxon>Alteromonadales</taxon>
        <taxon>Alteromonadaceae</taxon>
        <taxon>Bowmanella</taxon>
    </lineage>
</organism>
<dbReference type="SUPFAM" id="SSF55729">
    <property type="entry name" value="Acyl-CoA N-acyltransferases (Nat)"/>
    <property type="match status" value="1"/>
</dbReference>
<gene>
    <name evidence="2" type="ORF">GCM10009092_37430</name>
</gene>
<evidence type="ECO:0000313" key="2">
    <source>
        <dbReference type="EMBL" id="GAA0369680.1"/>
    </source>
</evidence>
<feature type="domain" description="BioF2-like acetyltransferase" evidence="1">
    <location>
        <begin position="180"/>
        <end position="324"/>
    </location>
</feature>
<dbReference type="RefSeq" id="WP_343847016.1">
    <property type="nucleotide sequence ID" value="NZ_BAAAEI010000023.1"/>
</dbReference>
<name>A0ABP3HIT8_9ALTE</name>
<dbReference type="Pfam" id="PF13480">
    <property type="entry name" value="Acetyltransf_6"/>
    <property type="match status" value="1"/>
</dbReference>
<dbReference type="InterPro" id="IPR038740">
    <property type="entry name" value="BioF2-like_GNAT_dom"/>
</dbReference>
<sequence length="388" mass="44782">MAWQLITIDSIENRDLAAGMIARLGFEDIQLDPLQNFQWLLDNNKLDSDLIYCGYEDQTGNKGHCFLRRQFRPVKLSFGEVGLYRYPLQRFELWSEPVLICNESDARQRIMNAFVQSVLALLGQGDGLSIEGLPLESAFYSAVTAGIQESIPLQLGAPYMHQSINFPDSIEGYFQQMSSRSRKSVQYSYRKLGKEFDVELFTCDEAQHIETFLDYAISISMKTYQWNLLGLGLRDRNGLRHTLQKWNRLGGLRSYILLCDGIPVAFMLGHIYHSCYYYIDVGYDPDWGQYSVGSVLQLHVIEQLYGLSSVPKTFDFSVGYGEHKARFGNHQQEEVNMLLMPATMRNRIFVWLYSSLEWWSDSIISLLDRLGVKKRLKKLIRQFSSNKS</sequence>
<dbReference type="InterPro" id="IPR016181">
    <property type="entry name" value="Acyl_CoA_acyltransferase"/>
</dbReference>
<protein>
    <recommendedName>
        <fullName evidence="1">BioF2-like acetyltransferase domain-containing protein</fullName>
    </recommendedName>
</protein>
<dbReference type="Gene3D" id="3.40.630.30">
    <property type="match status" value="1"/>
</dbReference>
<keyword evidence="3" id="KW-1185">Reference proteome</keyword>
<proteinExistence type="predicted"/>
<reference evidence="3" key="1">
    <citation type="journal article" date="2019" name="Int. J. Syst. Evol. Microbiol.">
        <title>The Global Catalogue of Microorganisms (GCM) 10K type strain sequencing project: providing services to taxonomists for standard genome sequencing and annotation.</title>
        <authorList>
            <consortium name="The Broad Institute Genomics Platform"/>
            <consortium name="The Broad Institute Genome Sequencing Center for Infectious Disease"/>
            <person name="Wu L."/>
            <person name="Ma J."/>
        </authorList>
    </citation>
    <scope>NUCLEOTIDE SEQUENCE [LARGE SCALE GENOMIC DNA]</scope>
    <source>
        <strain evidence="3">JCM 13378</strain>
    </source>
</reference>